<gene>
    <name evidence="3" type="ORF">BRENAR_LOCUS3385</name>
</gene>
<sequence length="287" mass="32873">MNTESVTTTPSRQVDQLVYLLYVLRNGGASERYGAKRDGEMGMASERLRKVGTIEEVDVGTEETKKQGIDDRHVTSSTPSPSHSPAPFSLAPATARVKQWLALYSKAEDRTLGLLETLITQFDNFVLLQTFIPRLRQSQDSRLGRLINFTVRQLSKFYLIVIAINVRKLLVRLIRVNRLIKRLELECRILNSQILIDTEFKIPKQLKECLVKLYTAKVKTIIELVGYLNELLLNVNIIWGKKVRLPKRLKQAMSVVGWIIGIYRLSQEEGEEERVDLGLKGMEEEYL</sequence>
<evidence type="ECO:0000256" key="2">
    <source>
        <dbReference type="SAM" id="MobiDB-lite"/>
    </source>
</evidence>
<feature type="coiled-coil region" evidence="1">
    <location>
        <begin position="166"/>
        <end position="193"/>
    </location>
</feature>
<evidence type="ECO:0000313" key="4">
    <source>
        <dbReference type="Proteomes" id="UP000290900"/>
    </source>
</evidence>
<dbReference type="Proteomes" id="UP000290900">
    <property type="component" value="Unassembled WGS sequence"/>
</dbReference>
<dbReference type="EMBL" id="CAACVR010000023">
    <property type="protein sequence ID" value="VEU22654.1"/>
    <property type="molecule type" value="Genomic_DNA"/>
</dbReference>
<dbReference type="OrthoDB" id="3993572at2759"/>
<organism evidence="3 4">
    <name type="scientific">Brettanomyces naardenensis</name>
    <name type="common">Yeast</name>
    <dbReference type="NCBI Taxonomy" id="13370"/>
    <lineage>
        <taxon>Eukaryota</taxon>
        <taxon>Fungi</taxon>
        <taxon>Dikarya</taxon>
        <taxon>Ascomycota</taxon>
        <taxon>Saccharomycotina</taxon>
        <taxon>Pichiomycetes</taxon>
        <taxon>Pichiales</taxon>
        <taxon>Pichiaceae</taxon>
        <taxon>Brettanomyces</taxon>
    </lineage>
</organism>
<keyword evidence="4" id="KW-1185">Reference proteome</keyword>
<feature type="compositionally biased region" description="Low complexity" evidence="2">
    <location>
        <begin position="76"/>
        <end position="88"/>
    </location>
</feature>
<dbReference type="AlphaFoldDB" id="A0A448YNZ1"/>
<keyword evidence="1" id="KW-0175">Coiled coil</keyword>
<evidence type="ECO:0000256" key="1">
    <source>
        <dbReference type="SAM" id="Coils"/>
    </source>
</evidence>
<protein>
    <submittedName>
        <fullName evidence="3">DEKNAAC103387</fullName>
    </submittedName>
</protein>
<proteinExistence type="predicted"/>
<reference evidence="3 4" key="1">
    <citation type="submission" date="2018-12" db="EMBL/GenBank/DDBJ databases">
        <authorList>
            <person name="Tiukova I."/>
            <person name="Dainat J."/>
        </authorList>
    </citation>
    <scope>NUCLEOTIDE SEQUENCE [LARGE SCALE GENOMIC DNA]</scope>
</reference>
<feature type="compositionally biased region" description="Basic and acidic residues" evidence="2">
    <location>
        <begin position="62"/>
        <end position="74"/>
    </location>
</feature>
<evidence type="ECO:0000313" key="3">
    <source>
        <dbReference type="EMBL" id="VEU22654.1"/>
    </source>
</evidence>
<feature type="region of interest" description="Disordered" evidence="2">
    <location>
        <begin position="60"/>
        <end position="88"/>
    </location>
</feature>
<dbReference type="InParanoid" id="A0A448YNZ1"/>
<accession>A0A448YNZ1</accession>
<name>A0A448YNZ1_BRENA</name>